<evidence type="ECO:0000256" key="2">
    <source>
        <dbReference type="ARBA" id="ARBA00022603"/>
    </source>
</evidence>
<dbReference type="InterPro" id="IPR029063">
    <property type="entry name" value="SAM-dependent_MTases_sf"/>
</dbReference>
<reference evidence="6 7" key="1">
    <citation type="submission" date="2024-02" db="EMBL/GenBank/DDBJ databases">
        <authorList>
            <person name="Daric V."/>
            <person name="Darras S."/>
        </authorList>
    </citation>
    <scope>NUCLEOTIDE SEQUENCE [LARGE SCALE GENOMIC DNA]</scope>
</reference>
<evidence type="ECO:0000256" key="4">
    <source>
        <dbReference type="ARBA" id="ARBA00022691"/>
    </source>
</evidence>
<comment type="similarity">
    <text evidence="1">Belongs to the class I-like SAM-binding methyltransferase superfamily. EEF2KMT family.</text>
</comment>
<gene>
    <name evidence="6" type="ORF">CVLEPA_LOCUS21108</name>
</gene>
<evidence type="ECO:0000313" key="7">
    <source>
        <dbReference type="Proteomes" id="UP001642483"/>
    </source>
</evidence>
<sequence>MTFANDLVTVHFLACTSLRNMKWFQDDHSELKLGVKSDKCAIHPWTTHSIWSEVCQSEILQKTFYHVIAKKYPPSEKYRRSFLKELMNQVESSGEVCAEEIFTLYVDLLQFCEEKTSYKSYFLPMMEIYVTLKESTNMLSNGTTGLVTWTGSMVLSEWCLTNRKLFDKKHILELGSGCGLLGLVLSKSFEMKSFTFTDVHPDVLEQLRANVHLNGLCQGKHSVKYFNWQERTPDEEKPDIILAADVVFDPLIVPDLARTIANFLCNNTSAVAFIASTIRNESTYQMFLSQLDSNKLNYFEQEQSKSSEVFFFDRKWDVRILKISMS</sequence>
<comment type="caution">
    <text evidence="6">The sequence shown here is derived from an EMBL/GenBank/DDBJ whole genome shotgun (WGS) entry which is preliminary data.</text>
</comment>
<evidence type="ECO:0000313" key="6">
    <source>
        <dbReference type="EMBL" id="CAK8689135.1"/>
    </source>
</evidence>
<dbReference type="PANTHER" id="PTHR14614:SF130">
    <property type="entry name" value="PROTEIN-LYSINE N-METHYLTRANSFERASE EEF2KMT"/>
    <property type="match status" value="1"/>
</dbReference>
<dbReference type="PANTHER" id="PTHR14614">
    <property type="entry name" value="HEPATOCELLULAR CARCINOMA-ASSOCIATED ANTIGEN"/>
    <property type="match status" value="1"/>
</dbReference>
<evidence type="ECO:0000256" key="3">
    <source>
        <dbReference type="ARBA" id="ARBA00022679"/>
    </source>
</evidence>
<keyword evidence="2" id="KW-0489">Methyltransferase</keyword>
<name>A0ABP0GBG9_CLALP</name>
<dbReference type="InterPro" id="IPR029426">
    <property type="entry name" value="FAM86_N"/>
</dbReference>
<dbReference type="Pfam" id="PF10294">
    <property type="entry name" value="Methyltransf_16"/>
    <property type="match status" value="1"/>
</dbReference>
<dbReference type="InterPro" id="IPR019410">
    <property type="entry name" value="Methyltransf_16"/>
</dbReference>
<keyword evidence="7" id="KW-1185">Reference proteome</keyword>
<accession>A0ABP0GBG9</accession>
<dbReference type="EMBL" id="CAWYQH010000108">
    <property type="protein sequence ID" value="CAK8689135.1"/>
    <property type="molecule type" value="Genomic_DNA"/>
</dbReference>
<proteinExistence type="inferred from homology"/>
<dbReference type="Proteomes" id="UP001642483">
    <property type="component" value="Unassembled WGS sequence"/>
</dbReference>
<dbReference type="Gene3D" id="3.40.50.150">
    <property type="entry name" value="Vaccinia Virus protein VP39"/>
    <property type="match status" value="1"/>
</dbReference>
<feature type="domain" description="FAM86 N-terminal" evidence="5">
    <location>
        <begin position="57"/>
        <end position="105"/>
    </location>
</feature>
<dbReference type="Pfam" id="PF14904">
    <property type="entry name" value="FAM86"/>
    <property type="match status" value="1"/>
</dbReference>
<evidence type="ECO:0000259" key="5">
    <source>
        <dbReference type="Pfam" id="PF14904"/>
    </source>
</evidence>
<keyword evidence="3" id="KW-0808">Transferase</keyword>
<organism evidence="6 7">
    <name type="scientific">Clavelina lepadiformis</name>
    <name type="common">Light-bulb sea squirt</name>
    <name type="synonym">Ascidia lepadiformis</name>
    <dbReference type="NCBI Taxonomy" id="159417"/>
    <lineage>
        <taxon>Eukaryota</taxon>
        <taxon>Metazoa</taxon>
        <taxon>Chordata</taxon>
        <taxon>Tunicata</taxon>
        <taxon>Ascidiacea</taxon>
        <taxon>Aplousobranchia</taxon>
        <taxon>Clavelinidae</taxon>
        <taxon>Clavelina</taxon>
    </lineage>
</organism>
<protein>
    <recommendedName>
        <fullName evidence="5">FAM86 N-terminal domain-containing protein</fullName>
    </recommendedName>
</protein>
<keyword evidence="4" id="KW-0949">S-adenosyl-L-methionine</keyword>
<evidence type="ECO:0000256" key="1">
    <source>
        <dbReference type="ARBA" id="ARBA00005511"/>
    </source>
</evidence>
<dbReference type="SUPFAM" id="SSF53335">
    <property type="entry name" value="S-adenosyl-L-methionine-dependent methyltransferases"/>
    <property type="match status" value="1"/>
</dbReference>